<dbReference type="SUPFAM" id="SSF51621">
    <property type="entry name" value="Phosphoenolpyruvate/pyruvate domain"/>
    <property type="match status" value="1"/>
</dbReference>
<dbReference type="PANTHER" id="PTHR32308:SF10">
    <property type="entry name" value="CITRATE LYASE SUBUNIT BETA"/>
    <property type="match status" value="1"/>
</dbReference>
<keyword evidence="8" id="KW-1185">Reference proteome</keyword>
<feature type="binding site" evidence="5">
    <location>
        <position position="158"/>
    </location>
    <ligand>
        <name>Mg(2+)</name>
        <dbReference type="ChEBI" id="CHEBI:18420"/>
    </ligand>
</feature>
<feature type="binding site" evidence="5">
    <location>
        <position position="131"/>
    </location>
    <ligand>
        <name>Mg(2+)</name>
        <dbReference type="ChEBI" id="CHEBI:18420"/>
    </ligand>
</feature>
<feature type="domain" description="HpcH/HpaI aldolase/citrate lyase" evidence="6">
    <location>
        <begin position="7"/>
        <end position="226"/>
    </location>
</feature>
<dbReference type="AlphaFoldDB" id="A0AAE3HGW6"/>
<name>A0AAE3HGW6_9FIRM</name>
<dbReference type="Proteomes" id="UP001205748">
    <property type="component" value="Unassembled WGS sequence"/>
</dbReference>
<comment type="cofactor">
    <cofactor evidence="1">
        <name>Mg(2+)</name>
        <dbReference type="ChEBI" id="CHEBI:18420"/>
    </cofactor>
</comment>
<evidence type="ECO:0000256" key="2">
    <source>
        <dbReference type="ARBA" id="ARBA00022723"/>
    </source>
</evidence>
<organism evidence="7 8">
    <name type="scientific">Irregularibacter muris</name>
    <dbReference type="NCBI Taxonomy" id="1796619"/>
    <lineage>
        <taxon>Bacteria</taxon>
        <taxon>Bacillati</taxon>
        <taxon>Bacillota</taxon>
        <taxon>Clostridia</taxon>
        <taxon>Eubacteriales</taxon>
        <taxon>Eubacteriaceae</taxon>
        <taxon>Irregularibacter</taxon>
    </lineage>
</organism>
<dbReference type="GO" id="GO:0000287">
    <property type="term" value="F:magnesium ion binding"/>
    <property type="evidence" value="ECO:0007669"/>
    <property type="project" value="TreeGrafter"/>
</dbReference>
<dbReference type="GO" id="GO:0006107">
    <property type="term" value="P:oxaloacetate metabolic process"/>
    <property type="evidence" value="ECO:0007669"/>
    <property type="project" value="TreeGrafter"/>
</dbReference>
<dbReference type="InterPro" id="IPR015813">
    <property type="entry name" value="Pyrv/PenolPyrv_kinase-like_dom"/>
</dbReference>
<feature type="binding site" evidence="4">
    <location>
        <position position="68"/>
    </location>
    <ligand>
        <name>substrate</name>
    </ligand>
</feature>
<dbReference type="InterPro" id="IPR040442">
    <property type="entry name" value="Pyrv_kinase-like_dom_sf"/>
</dbReference>
<keyword evidence="7" id="KW-0456">Lyase</keyword>
<sequence>MKNRIRRTMMFLNTQRASLVKDPYVYGPDCVILDLEDAVAEGEKDSARIQLFNTLKYADYHGVEIFVRINGLDTPYYKEDIRASVAGGCNGIRIPKVEQASDVQYVEELVVAAEKEFDREVGSTMLMAALESPLAVMNAYEICKSSRRLMGVALSAGDFVRTMHAKRTTHGAEIFSARSQIVLAARAAGVMAFDTVHTDIDDVETLKRDTELIRDMGFDGKSVINPRQIAIIHDVFTPSEKEIRHAERIIIALEKNKKKGVGVLVVDGKMVDVAMIEGAKRTLELAKASNKYRGSLI</sequence>
<reference evidence="7" key="1">
    <citation type="submission" date="2022-07" db="EMBL/GenBank/DDBJ databases">
        <title>Enhanced cultured diversity of the mouse gut microbiota enables custom-made synthetic communities.</title>
        <authorList>
            <person name="Afrizal A."/>
        </authorList>
    </citation>
    <scope>NUCLEOTIDE SEQUENCE</scope>
    <source>
        <strain evidence="7">DSM 28593</strain>
    </source>
</reference>
<gene>
    <name evidence="7" type="ORF">NSA47_07455</name>
</gene>
<dbReference type="EMBL" id="JANKAS010000005">
    <property type="protein sequence ID" value="MCR1898819.1"/>
    <property type="molecule type" value="Genomic_DNA"/>
</dbReference>
<evidence type="ECO:0000256" key="5">
    <source>
        <dbReference type="PIRSR" id="PIRSR015582-2"/>
    </source>
</evidence>
<dbReference type="RefSeq" id="WP_257530543.1">
    <property type="nucleotide sequence ID" value="NZ_JANKAS010000005.1"/>
</dbReference>
<dbReference type="InterPro" id="IPR011206">
    <property type="entry name" value="Citrate_lyase_beta/mcl1/mcl2"/>
</dbReference>
<evidence type="ECO:0000256" key="1">
    <source>
        <dbReference type="ARBA" id="ARBA00001946"/>
    </source>
</evidence>
<evidence type="ECO:0000256" key="4">
    <source>
        <dbReference type="PIRSR" id="PIRSR015582-1"/>
    </source>
</evidence>
<proteinExistence type="predicted"/>
<dbReference type="InterPro" id="IPR005000">
    <property type="entry name" value="Aldolase/citrate-lyase_domain"/>
</dbReference>
<dbReference type="PANTHER" id="PTHR32308">
    <property type="entry name" value="LYASE BETA SUBUNIT, PUTATIVE (AFU_ORTHOLOGUE AFUA_4G13030)-RELATED"/>
    <property type="match status" value="1"/>
</dbReference>
<keyword evidence="2 5" id="KW-0479">Metal-binding</keyword>
<keyword evidence="3 5" id="KW-0460">Magnesium</keyword>
<evidence type="ECO:0000313" key="7">
    <source>
        <dbReference type="EMBL" id="MCR1898819.1"/>
    </source>
</evidence>
<dbReference type="GO" id="GO:0016829">
    <property type="term" value="F:lyase activity"/>
    <property type="evidence" value="ECO:0007669"/>
    <property type="project" value="UniProtKB-KW"/>
</dbReference>
<feature type="binding site" evidence="4">
    <location>
        <position position="131"/>
    </location>
    <ligand>
        <name>substrate</name>
    </ligand>
</feature>
<accession>A0AAE3HGW6</accession>
<evidence type="ECO:0000259" key="6">
    <source>
        <dbReference type="Pfam" id="PF03328"/>
    </source>
</evidence>
<evidence type="ECO:0000313" key="8">
    <source>
        <dbReference type="Proteomes" id="UP001205748"/>
    </source>
</evidence>
<dbReference type="Pfam" id="PF03328">
    <property type="entry name" value="HpcH_HpaI"/>
    <property type="match status" value="1"/>
</dbReference>
<comment type="caution">
    <text evidence="7">The sequence shown here is derived from an EMBL/GenBank/DDBJ whole genome shotgun (WGS) entry which is preliminary data.</text>
</comment>
<protein>
    <submittedName>
        <fullName evidence="7">Aldolase/citrate lyase family protein</fullName>
    </submittedName>
</protein>
<dbReference type="Gene3D" id="3.20.20.60">
    <property type="entry name" value="Phosphoenolpyruvate-binding domains"/>
    <property type="match status" value="1"/>
</dbReference>
<dbReference type="PIRSF" id="PIRSF015582">
    <property type="entry name" value="Cit_lyase_B"/>
    <property type="match status" value="1"/>
</dbReference>
<evidence type="ECO:0000256" key="3">
    <source>
        <dbReference type="ARBA" id="ARBA00022842"/>
    </source>
</evidence>